<accession>A0ABU7A7B6</accession>
<reference evidence="2 3" key="1">
    <citation type="submission" date="2021-07" db="EMBL/GenBank/DDBJ databases">
        <authorList>
            <person name="Palmer J.M."/>
        </authorList>
    </citation>
    <scope>NUCLEOTIDE SEQUENCE [LARGE SCALE GENOMIC DNA]</scope>
    <source>
        <strain evidence="2 3">AT_MEX2019</strain>
        <tissue evidence="2">Muscle</tissue>
    </source>
</reference>
<feature type="region of interest" description="Disordered" evidence="1">
    <location>
        <begin position="19"/>
        <end position="49"/>
    </location>
</feature>
<evidence type="ECO:0000313" key="2">
    <source>
        <dbReference type="EMBL" id="MED6233780.1"/>
    </source>
</evidence>
<name>A0ABU7A7B6_9TELE</name>
<gene>
    <name evidence="2" type="ORF">ATANTOWER_016560</name>
</gene>
<feature type="region of interest" description="Disordered" evidence="1">
    <location>
        <begin position="85"/>
        <end position="104"/>
    </location>
</feature>
<evidence type="ECO:0000256" key="1">
    <source>
        <dbReference type="SAM" id="MobiDB-lite"/>
    </source>
</evidence>
<dbReference type="EMBL" id="JAHUTI010003423">
    <property type="protein sequence ID" value="MED6233780.1"/>
    <property type="molecule type" value="Genomic_DNA"/>
</dbReference>
<dbReference type="Proteomes" id="UP001345963">
    <property type="component" value="Unassembled WGS sequence"/>
</dbReference>
<protein>
    <submittedName>
        <fullName evidence="2">Uncharacterized protein</fullName>
    </submittedName>
</protein>
<sequence>EASDCLLCRVLFAEPCSEKALHGPGPSVLTSAEPASWKTRRGSDSCRSVTASLKLPQPERCSEKSRSPYMFAPRFTCPDCTLQRRHPSVETRSHSSLTYQSQSF</sequence>
<feature type="compositionally biased region" description="Polar residues" evidence="1">
    <location>
        <begin position="94"/>
        <end position="104"/>
    </location>
</feature>
<evidence type="ECO:0000313" key="3">
    <source>
        <dbReference type="Proteomes" id="UP001345963"/>
    </source>
</evidence>
<proteinExistence type="predicted"/>
<keyword evidence="3" id="KW-1185">Reference proteome</keyword>
<comment type="caution">
    <text evidence="2">The sequence shown here is derived from an EMBL/GenBank/DDBJ whole genome shotgun (WGS) entry which is preliminary data.</text>
</comment>
<organism evidence="2 3">
    <name type="scientific">Ataeniobius toweri</name>
    <dbReference type="NCBI Taxonomy" id="208326"/>
    <lineage>
        <taxon>Eukaryota</taxon>
        <taxon>Metazoa</taxon>
        <taxon>Chordata</taxon>
        <taxon>Craniata</taxon>
        <taxon>Vertebrata</taxon>
        <taxon>Euteleostomi</taxon>
        <taxon>Actinopterygii</taxon>
        <taxon>Neopterygii</taxon>
        <taxon>Teleostei</taxon>
        <taxon>Neoteleostei</taxon>
        <taxon>Acanthomorphata</taxon>
        <taxon>Ovalentaria</taxon>
        <taxon>Atherinomorphae</taxon>
        <taxon>Cyprinodontiformes</taxon>
        <taxon>Goodeidae</taxon>
        <taxon>Ataeniobius</taxon>
    </lineage>
</organism>
<feature type="non-terminal residue" evidence="2">
    <location>
        <position position="1"/>
    </location>
</feature>